<reference evidence="2 3" key="1">
    <citation type="journal article" date="2021" name="Elife">
        <title>Chloroplast acquisition without the gene transfer in kleptoplastic sea slugs, Plakobranchus ocellatus.</title>
        <authorList>
            <person name="Maeda T."/>
            <person name="Takahashi S."/>
            <person name="Yoshida T."/>
            <person name="Shimamura S."/>
            <person name="Takaki Y."/>
            <person name="Nagai Y."/>
            <person name="Toyoda A."/>
            <person name="Suzuki Y."/>
            <person name="Arimoto A."/>
            <person name="Ishii H."/>
            <person name="Satoh N."/>
            <person name="Nishiyama T."/>
            <person name="Hasebe M."/>
            <person name="Maruyama T."/>
            <person name="Minagawa J."/>
            <person name="Obokata J."/>
            <person name="Shigenobu S."/>
        </authorList>
    </citation>
    <scope>NUCLEOTIDE SEQUENCE [LARGE SCALE GENOMIC DNA]</scope>
</reference>
<evidence type="ECO:0000259" key="1">
    <source>
        <dbReference type="Pfam" id="PF12335"/>
    </source>
</evidence>
<feature type="domain" description="SBF1/SBF2" evidence="1">
    <location>
        <begin position="21"/>
        <end position="147"/>
    </location>
</feature>
<dbReference type="PANTHER" id="PTHR13663:SF2">
    <property type="entry name" value="SIMILAR TO RIKEN CDNA 6430548M08"/>
    <property type="match status" value="1"/>
</dbReference>
<proteinExistence type="predicted"/>
<gene>
    <name evidence="2" type="ORF">PoB_007362200</name>
</gene>
<name>A0AAV4DS17_9GAST</name>
<dbReference type="InterPro" id="IPR039872">
    <property type="entry name" value="KIAA0513"/>
</dbReference>
<organism evidence="2 3">
    <name type="scientific">Plakobranchus ocellatus</name>
    <dbReference type="NCBI Taxonomy" id="259542"/>
    <lineage>
        <taxon>Eukaryota</taxon>
        <taxon>Metazoa</taxon>
        <taxon>Spiralia</taxon>
        <taxon>Lophotrochozoa</taxon>
        <taxon>Mollusca</taxon>
        <taxon>Gastropoda</taxon>
        <taxon>Heterobranchia</taxon>
        <taxon>Euthyneura</taxon>
        <taxon>Panpulmonata</taxon>
        <taxon>Sacoglossa</taxon>
        <taxon>Placobranchoidea</taxon>
        <taxon>Plakobranchidae</taxon>
        <taxon>Plakobranchus</taxon>
    </lineage>
</organism>
<dbReference type="AlphaFoldDB" id="A0AAV4DS17"/>
<evidence type="ECO:0000313" key="2">
    <source>
        <dbReference type="EMBL" id="GFO47117.1"/>
    </source>
</evidence>
<protein>
    <submittedName>
        <fullName evidence="2">Maltase 1</fullName>
    </submittedName>
</protein>
<dbReference type="Pfam" id="PF12335">
    <property type="entry name" value="SBF2"/>
    <property type="match status" value="1"/>
</dbReference>
<keyword evidence="3" id="KW-1185">Reference proteome</keyword>
<comment type="caution">
    <text evidence="2">The sequence shown here is derived from an EMBL/GenBank/DDBJ whole genome shotgun (WGS) entry which is preliminary data.</text>
</comment>
<evidence type="ECO:0000313" key="3">
    <source>
        <dbReference type="Proteomes" id="UP000735302"/>
    </source>
</evidence>
<sequence length="214" mass="24727">MRGPKFECQSGPRQISIVHCVHTVKGVARSLKTQLKVNVRRKTLANRVNSKKVTEAVFFRLMQYFAVCLFECNEADDFSPAKTLMTMCFTFFYEGPSPNGGEEKIFLYTYLRDQPIWQSLRFWNAAFFDAVQNERSRRPMPTSSDGKETVTDDRQFQANITFGQLGSFVCNMRSFGLSKELCLEFLRKQSTIANLNKDQVKLLRDNIDRVNDKT</sequence>
<dbReference type="EMBL" id="BLXT01008250">
    <property type="protein sequence ID" value="GFO47117.1"/>
    <property type="molecule type" value="Genomic_DNA"/>
</dbReference>
<dbReference type="PANTHER" id="PTHR13663">
    <property type="entry name" value="SIMILAR TO RIKEN CDNA 6430548M08"/>
    <property type="match status" value="1"/>
</dbReference>
<accession>A0AAV4DS17</accession>
<dbReference type="InterPro" id="IPR022096">
    <property type="entry name" value="SBF1/SBF2"/>
</dbReference>
<dbReference type="Proteomes" id="UP000735302">
    <property type="component" value="Unassembled WGS sequence"/>
</dbReference>